<dbReference type="InterPro" id="IPR010896">
    <property type="entry name" value="NUMOD1"/>
</dbReference>
<evidence type="ECO:0000259" key="1">
    <source>
        <dbReference type="Pfam" id="PF07453"/>
    </source>
</evidence>
<reference evidence="2" key="1">
    <citation type="submission" date="2013-04" db="EMBL/GenBank/DDBJ databases">
        <authorList>
            <person name="Valach M."/>
            <person name="Hegedusova E."/>
            <person name="Brejova B."/>
            <person name="Nosek J."/>
        </authorList>
    </citation>
    <scope>NUCLEOTIDE SEQUENCE</scope>
    <source>
        <strain evidence="2">CBS 6075</strain>
    </source>
</reference>
<dbReference type="RefSeq" id="YP_008475093.1">
    <property type="nucleotide sequence ID" value="NC_022165.1"/>
</dbReference>
<geneLocation type="mitochondrion" evidence="2"/>
<dbReference type="InterPro" id="IPR003647">
    <property type="entry name" value="Intron_nuc_1_rpt"/>
</dbReference>
<dbReference type="GeneID" id="16694871"/>
<feature type="domain" description="Nuclease-associated modular DNA-binding 1" evidence="1">
    <location>
        <begin position="200"/>
        <end position="237"/>
    </location>
</feature>
<dbReference type="Pfam" id="PF07453">
    <property type="entry name" value="NUMOD1"/>
    <property type="match status" value="2"/>
</dbReference>
<accession>S5U5L6</accession>
<dbReference type="SMART" id="SM00497">
    <property type="entry name" value="IENR1"/>
    <property type="match status" value="2"/>
</dbReference>
<feature type="domain" description="Nuclease-associated modular DNA-binding 1" evidence="1">
    <location>
        <begin position="102"/>
        <end position="143"/>
    </location>
</feature>
<protein>
    <recommendedName>
        <fullName evidence="1">Nuclease-associated modular DNA-binding 1 domain-containing protein</fullName>
    </recommendedName>
</protein>
<sequence length="260" mass="30469">MDSVASYVALDIARCRLNLKLYPWINFLPELTNNSLFIYLLRLFNITINNNNKENKKVNKYGYNYNNNYNNVLNSRNLFNNFSQIRSYSTISTEKKLHNTPKKVYVYLVDIDNQSMELLSIFDSILKTAQSLNTSRMTIHRYASGNKMLKLDNKNFIVSFEPIDINTFDIKEFIIANEKIKLEKKPRTLEDKIEAAPLKYKILVYKYDNDELLVTYPSQAQAARSLGLARSSLQRCIEKDKPRKIQYNGQEMTVIFKQIK</sequence>
<name>S5U5L6_9ASCO</name>
<keyword evidence="2" id="KW-0496">Mitochondrion</keyword>
<gene>
    <name evidence="2" type="primary">orf260</name>
</gene>
<dbReference type="AlphaFoldDB" id="S5U5L6"/>
<evidence type="ECO:0000313" key="2">
    <source>
        <dbReference type="EMBL" id="AGS44401.1"/>
    </source>
</evidence>
<organism evidence="2">
    <name type="scientific">Ogataea philodendri</name>
    <dbReference type="NCBI Taxonomy" id="1378263"/>
    <lineage>
        <taxon>Eukaryota</taxon>
        <taxon>Fungi</taxon>
        <taxon>Dikarya</taxon>
        <taxon>Ascomycota</taxon>
        <taxon>Saccharomycotina</taxon>
        <taxon>Pichiomycetes</taxon>
        <taxon>Pichiales</taxon>
        <taxon>Pichiaceae</taxon>
        <taxon>Ogataea</taxon>
    </lineage>
</organism>
<proteinExistence type="predicted"/>
<dbReference type="EMBL" id="KC993191">
    <property type="protein sequence ID" value="AGS44401.1"/>
    <property type="molecule type" value="Genomic_DNA"/>
</dbReference>